<comment type="caution">
    <text evidence="9">The sequence shown here is derived from an EMBL/GenBank/DDBJ whole genome shotgun (WGS) entry which is preliminary data.</text>
</comment>
<dbReference type="OrthoDB" id="9811070at2"/>
<evidence type="ECO:0000256" key="6">
    <source>
        <dbReference type="ARBA" id="ARBA00038105"/>
    </source>
</evidence>
<feature type="domain" description="J" evidence="8">
    <location>
        <begin position="182"/>
        <end position="234"/>
    </location>
</feature>
<evidence type="ECO:0000256" key="4">
    <source>
        <dbReference type="ARBA" id="ARBA00023136"/>
    </source>
</evidence>
<dbReference type="GO" id="GO:0016020">
    <property type="term" value="C:membrane"/>
    <property type="evidence" value="ECO:0007669"/>
    <property type="project" value="UniProtKB-SubCell"/>
</dbReference>
<dbReference type="RefSeq" id="WP_124924218.1">
    <property type="nucleotide sequence ID" value="NZ_BMOH01000001.1"/>
</dbReference>
<evidence type="ECO:0000256" key="2">
    <source>
        <dbReference type="ARBA" id="ARBA00022692"/>
    </source>
</evidence>
<dbReference type="EMBL" id="RQXV01000001">
    <property type="protein sequence ID" value="RRD01146.1"/>
    <property type="molecule type" value="Genomic_DNA"/>
</dbReference>
<dbReference type="Gene3D" id="1.10.287.110">
    <property type="entry name" value="DnaJ domain"/>
    <property type="match status" value="1"/>
</dbReference>
<sequence length="234" mass="26588">MNPIVLILLSSIIICWFLWLRSKPAAQQKKANLMLLVAVLGAALFYLAVTGKLHWLGVLLAMLIPFARRMFPLIPILGRLFQHYQSNKQTKGNSSEVSSRILTMTLDHDSGNLEGTVIEGPLKDRQLNSLSEQEFIQLLNYCRQQDPQSARLLETYLDKRFGDSWRSDDTDQTQTSVSETDKAYQILGLEPGANREEIIEAHRRLMQKLHPDRGGSDYLAAEINRAKDLLLKLL</sequence>
<dbReference type="SUPFAM" id="SSF46565">
    <property type="entry name" value="Chaperone J-domain"/>
    <property type="match status" value="1"/>
</dbReference>
<evidence type="ECO:0000256" key="5">
    <source>
        <dbReference type="ARBA" id="ARBA00023186"/>
    </source>
</evidence>
<evidence type="ECO:0000313" key="9">
    <source>
        <dbReference type="EMBL" id="RRD01146.1"/>
    </source>
</evidence>
<evidence type="ECO:0000256" key="3">
    <source>
        <dbReference type="ARBA" id="ARBA00022989"/>
    </source>
</evidence>
<evidence type="ECO:0000259" key="8">
    <source>
        <dbReference type="PROSITE" id="PS50076"/>
    </source>
</evidence>
<keyword evidence="4 7" id="KW-0472">Membrane</keyword>
<keyword evidence="2 7" id="KW-0812">Transmembrane</keyword>
<dbReference type="InterPro" id="IPR001623">
    <property type="entry name" value="DnaJ_domain"/>
</dbReference>
<gene>
    <name evidence="9" type="ORF">EHS89_00870</name>
</gene>
<accession>A0A3P1SX84</accession>
<name>A0A3P1SX84_9GAMM</name>
<dbReference type="Pfam" id="PF00226">
    <property type="entry name" value="DnaJ"/>
    <property type="match status" value="1"/>
</dbReference>
<dbReference type="Proteomes" id="UP000267535">
    <property type="component" value="Unassembled WGS sequence"/>
</dbReference>
<keyword evidence="10" id="KW-1185">Reference proteome</keyword>
<dbReference type="PROSITE" id="PS50076">
    <property type="entry name" value="DNAJ_2"/>
    <property type="match status" value="1"/>
</dbReference>
<evidence type="ECO:0000256" key="7">
    <source>
        <dbReference type="SAM" id="Phobius"/>
    </source>
</evidence>
<comment type="subcellular location">
    <subcellularLocation>
        <location evidence="1">Membrane</location>
        <topology evidence="1">Single-pass membrane protein</topology>
    </subcellularLocation>
</comment>
<dbReference type="InterPro" id="IPR036869">
    <property type="entry name" value="J_dom_sf"/>
</dbReference>
<dbReference type="CDD" id="cd06257">
    <property type="entry name" value="DnaJ"/>
    <property type="match status" value="1"/>
</dbReference>
<evidence type="ECO:0000313" key="10">
    <source>
        <dbReference type="Proteomes" id="UP000267535"/>
    </source>
</evidence>
<dbReference type="PANTHER" id="PTHR12763:SF28">
    <property type="entry name" value="GEO10507P1-RELATED"/>
    <property type="match status" value="1"/>
</dbReference>
<protein>
    <submittedName>
        <fullName evidence="9">Molecular chaperone DnaJ</fullName>
    </submittedName>
</protein>
<dbReference type="SMART" id="SM00271">
    <property type="entry name" value="DnaJ"/>
    <property type="match status" value="1"/>
</dbReference>
<proteinExistence type="inferred from homology"/>
<keyword evidence="5" id="KW-0143">Chaperone</keyword>
<evidence type="ECO:0000256" key="1">
    <source>
        <dbReference type="ARBA" id="ARBA00004167"/>
    </source>
</evidence>
<dbReference type="AlphaFoldDB" id="A0A3P1SX84"/>
<feature type="transmembrane region" description="Helical" evidence="7">
    <location>
        <begin position="6"/>
        <end position="21"/>
    </location>
</feature>
<reference evidence="9 10" key="1">
    <citation type="submission" date="2018-11" db="EMBL/GenBank/DDBJ databases">
        <title>The draft genome sequence of Amphritea balenae JAMM 1525T.</title>
        <authorList>
            <person name="Fang Z."/>
            <person name="Zhang Y."/>
            <person name="Han X."/>
        </authorList>
    </citation>
    <scope>NUCLEOTIDE SEQUENCE [LARGE SCALE GENOMIC DNA]</scope>
    <source>
        <strain evidence="9 10">JAMM 1525</strain>
    </source>
</reference>
<feature type="transmembrane region" description="Helical" evidence="7">
    <location>
        <begin position="33"/>
        <end position="49"/>
    </location>
</feature>
<dbReference type="PANTHER" id="PTHR12763">
    <property type="match status" value="1"/>
</dbReference>
<organism evidence="9 10">
    <name type="scientific">Amphritea balenae</name>
    <dbReference type="NCBI Taxonomy" id="452629"/>
    <lineage>
        <taxon>Bacteria</taxon>
        <taxon>Pseudomonadati</taxon>
        <taxon>Pseudomonadota</taxon>
        <taxon>Gammaproteobacteria</taxon>
        <taxon>Oceanospirillales</taxon>
        <taxon>Oceanospirillaceae</taxon>
        <taxon>Amphritea</taxon>
    </lineage>
</organism>
<keyword evidence="3 7" id="KW-1133">Transmembrane helix</keyword>
<comment type="similarity">
    <text evidence="6">Belongs to the TIM14 family.</text>
</comment>